<evidence type="ECO:0000313" key="2">
    <source>
        <dbReference type="Proteomes" id="UP000037020"/>
    </source>
</evidence>
<sequence length="76" mass="8467">AEERRPSRSEELYARLEWLAQRKELLAAVAADLESSAIGAMIKMAPDDPDRLLEEIAERLLAQVAEREAYLASLVG</sequence>
<proteinExistence type="predicted"/>
<accession>A0ABR5J372</accession>
<reference evidence="1 2" key="1">
    <citation type="submission" date="2015-07" db="EMBL/GenBank/DDBJ databases">
        <authorList>
            <person name="Ju K.-S."/>
            <person name="Doroghazi J.R."/>
            <person name="Metcalf W.W."/>
        </authorList>
    </citation>
    <scope>NUCLEOTIDE SEQUENCE [LARGE SCALE GENOMIC DNA]</scope>
    <source>
        <strain evidence="1 2">NRRL B-3589</strain>
    </source>
</reference>
<name>A0ABR5J372_9ACTN</name>
<evidence type="ECO:0000313" key="1">
    <source>
        <dbReference type="EMBL" id="KOG87845.1"/>
    </source>
</evidence>
<protein>
    <submittedName>
        <fullName evidence="1">Uncharacterized protein</fullName>
    </submittedName>
</protein>
<feature type="non-terminal residue" evidence="1">
    <location>
        <position position="1"/>
    </location>
</feature>
<dbReference type="Proteomes" id="UP000037020">
    <property type="component" value="Unassembled WGS sequence"/>
</dbReference>
<gene>
    <name evidence="1" type="ORF">ADK38_23115</name>
</gene>
<comment type="caution">
    <text evidence="1">The sequence shown here is derived from an EMBL/GenBank/DDBJ whole genome shotgun (WGS) entry which is preliminary data.</text>
</comment>
<organism evidence="1 2">
    <name type="scientific">Streptomyces varsoviensis</name>
    <dbReference type="NCBI Taxonomy" id="67373"/>
    <lineage>
        <taxon>Bacteria</taxon>
        <taxon>Bacillati</taxon>
        <taxon>Actinomycetota</taxon>
        <taxon>Actinomycetes</taxon>
        <taxon>Kitasatosporales</taxon>
        <taxon>Streptomycetaceae</taxon>
        <taxon>Streptomyces</taxon>
    </lineage>
</organism>
<keyword evidence="2" id="KW-1185">Reference proteome</keyword>
<dbReference type="EMBL" id="LGUT01002000">
    <property type="protein sequence ID" value="KOG87845.1"/>
    <property type="molecule type" value="Genomic_DNA"/>
</dbReference>